<dbReference type="InterPro" id="IPR013595">
    <property type="entry name" value="Pept_S33_TAP-like_C"/>
</dbReference>
<proteinExistence type="inferred from homology"/>
<gene>
    <name evidence="6" type="ORF">D9757_003883</name>
</gene>
<feature type="domain" description="AB hydrolase-1" evidence="4">
    <location>
        <begin position="120"/>
        <end position="322"/>
    </location>
</feature>
<dbReference type="GO" id="GO:0016787">
    <property type="term" value="F:hydrolase activity"/>
    <property type="evidence" value="ECO:0007669"/>
    <property type="project" value="UniProtKB-KW"/>
</dbReference>
<evidence type="ECO:0000313" key="6">
    <source>
        <dbReference type="EMBL" id="KAF5390032.1"/>
    </source>
</evidence>
<dbReference type="InterPro" id="IPR000073">
    <property type="entry name" value="AB_hydrolase_1"/>
</dbReference>
<comment type="similarity">
    <text evidence="1">Belongs to the peptidase S33 family.</text>
</comment>
<evidence type="ECO:0000259" key="4">
    <source>
        <dbReference type="Pfam" id="PF00561"/>
    </source>
</evidence>
<dbReference type="Pfam" id="PF00561">
    <property type="entry name" value="Abhydrolase_1"/>
    <property type="match status" value="1"/>
</dbReference>
<dbReference type="OrthoDB" id="425534at2759"/>
<evidence type="ECO:0000256" key="2">
    <source>
        <dbReference type="ARBA" id="ARBA00022801"/>
    </source>
</evidence>
<name>A0A8H5HV33_9AGAR</name>
<comment type="caution">
    <text evidence="6">The sequence shown here is derived from an EMBL/GenBank/DDBJ whole genome shotgun (WGS) entry which is preliminary data.</text>
</comment>
<dbReference type="Gene3D" id="3.40.50.1820">
    <property type="entry name" value="alpha/beta hydrolase"/>
    <property type="match status" value="1"/>
</dbReference>
<sequence>MLSNPPPKIQPSSIRESSKNPVSKSGRNRLLVLVLFLIALSVFGGQPARLFGHICHGRSSLASWSGSPGEIYWEQCMPAVNNVECGRIIVPKDYFNPDAGTASIALGRYKATKHPRKGSVFLNPGGPGGAGTKMATAKGDVMAKLIGDDWDLIGFDPRGIGSTRPATRCFSSPSEDIVFFANTVIEQGITVSSISNLSSPLLYDQLVEQHRQFLALKQTQAELCRKNMGDELRYMGTAGTATVVRDIDFMAKVIEGKDEKINYWGGSYGSILGAYLVNMLPPSRIGYVAIDGIANPIIWANEPSHKWPINWVADAEKTYQMFLQDCSKAGPTLCPLAKHKDEHWKNLQRRLEEFFDATARNPIPVPFGNRPGFLTSGGARGMLEIFLQQPTVWPTAARAFASAMSGNATELYNYIVRPMPGSPSLPWPTVALNKDLVRLAVTCLDSPRPASKEAFPTAEDLTDQGLKALREVSEHFGMSTGISEPDGGCQYWPVDGPERFTGPWNASLEREMLIADPITPKASGLLINSLMPNSSVIIIQDGPGHCSLALPSLCTAKLQRAYFAGQVPKNGTVCGVDVSTFPDEESERLLMQSLSVEDRELLDALKGIRESMVEARFGFVF</sequence>
<dbReference type="InterPro" id="IPR051601">
    <property type="entry name" value="Serine_prot/Carboxylest_S33"/>
</dbReference>
<evidence type="ECO:0008006" key="8">
    <source>
        <dbReference type="Google" id="ProtNLM"/>
    </source>
</evidence>
<dbReference type="PANTHER" id="PTHR43248:SF25">
    <property type="entry name" value="AB HYDROLASE-1 DOMAIN-CONTAINING PROTEIN-RELATED"/>
    <property type="match status" value="1"/>
</dbReference>
<evidence type="ECO:0000313" key="7">
    <source>
        <dbReference type="Proteomes" id="UP000518752"/>
    </source>
</evidence>
<dbReference type="Proteomes" id="UP000518752">
    <property type="component" value="Unassembled WGS sequence"/>
</dbReference>
<evidence type="ECO:0000259" key="5">
    <source>
        <dbReference type="Pfam" id="PF08386"/>
    </source>
</evidence>
<dbReference type="InterPro" id="IPR029058">
    <property type="entry name" value="AB_hydrolase_fold"/>
</dbReference>
<dbReference type="PANTHER" id="PTHR43248">
    <property type="entry name" value="2-SUCCINYL-6-HYDROXY-2,4-CYCLOHEXADIENE-1-CARBOXYLATE SYNTHASE"/>
    <property type="match status" value="1"/>
</dbReference>
<feature type="domain" description="Peptidase S33 tripeptidyl aminopeptidase-like C-terminal" evidence="5">
    <location>
        <begin position="487"/>
        <end position="574"/>
    </location>
</feature>
<organism evidence="6 7">
    <name type="scientific">Collybiopsis confluens</name>
    <dbReference type="NCBI Taxonomy" id="2823264"/>
    <lineage>
        <taxon>Eukaryota</taxon>
        <taxon>Fungi</taxon>
        <taxon>Dikarya</taxon>
        <taxon>Basidiomycota</taxon>
        <taxon>Agaricomycotina</taxon>
        <taxon>Agaricomycetes</taxon>
        <taxon>Agaricomycetidae</taxon>
        <taxon>Agaricales</taxon>
        <taxon>Marasmiineae</taxon>
        <taxon>Omphalotaceae</taxon>
        <taxon>Collybiopsis</taxon>
    </lineage>
</organism>
<evidence type="ECO:0000256" key="1">
    <source>
        <dbReference type="ARBA" id="ARBA00010088"/>
    </source>
</evidence>
<dbReference type="Pfam" id="PF08386">
    <property type="entry name" value="Abhydrolase_4"/>
    <property type="match status" value="1"/>
</dbReference>
<dbReference type="SUPFAM" id="SSF53474">
    <property type="entry name" value="alpha/beta-Hydrolases"/>
    <property type="match status" value="1"/>
</dbReference>
<feature type="compositionally biased region" description="Polar residues" evidence="3">
    <location>
        <begin position="10"/>
        <end position="23"/>
    </location>
</feature>
<keyword evidence="2" id="KW-0378">Hydrolase</keyword>
<protein>
    <recommendedName>
        <fullName evidence="8">AB hydrolase-1 domain-containing protein</fullName>
    </recommendedName>
</protein>
<accession>A0A8H5HV33</accession>
<reference evidence="6 7" key="1">
    <citation type="journal article" date="2020" name="ISME J.">
        <title>Uncovering the hidden diversity of litter-decomposition mechanisms in mushroom-forming fungi.</title>
        <authorList>
            <person name="Floudas D."/>
            <person name="Bentzer J."/>
            <person name="Ahren D."/>
            <person name="Johansson T."/>
            <person name="Persson P."/>
            <person name="Tunlid A."/>
        </authorList>
    </citation>
    <scope>NUCLEOTIDE SEQUENCE [LARGE SCALE GENOMIC DNA]</scope>
    <source>
        <strain evidence="6 7">CBS 406.79</strain>
    </source>
</reference>
<dbReference type="AlphaFoldDB" id="A0A8H5HV33"/>
<evidence type="ECO:0000256" key="3">
    <source>
        <dbReference type="SAM" id="MobiDB-lite"/>
    </source>
</evidence>
<feature type="region of interest" description="Disordered" evidence="3">
    <location>
        <begin position="1"/>
        <end position="23"/>
    </location>
</feature>
<dbReference type="EMBL" id="JAACJN010000017">
    <property type="protein sequence ID" value="KAF5390032.1"/>
    <property type="molecule type" value="Genomic_DNA"/>
</dbReference>
<keyword evidence="7" id="KW-1185">Reference proteome</keyword>